<reference evidence="3" key="1">
    <citation type="submission" date="2018-05" db="EMBL/GenBank/DDBJ databases">
        <authorList>
            <person name="Lanie J.A."/>
            <person name="Ng W.-L."/>
            <person name="Kazmierczak K.M."/>
            <person name="Andrzejewski T.M."/>
            <person name="Davidsen T.M."/>
            <person name="Wayne K.J."/>
            <person name="Tettelin H."/>
            <person name="Glass J.I."/>
            <person name="Rusch D."/>
            <person name="Podicherti R."/>
            <person name="Tsui H.-C.T."/>
            <person name="Winkler M.E."/>
        </authorList>
    </citation>
    <scope>NUCLEOTIDE SEQUENCE</scope>
</reference>
<gene>
    <name evidence="3" type="ORF">METZ01_LOCUS255255</name>
</gene>
<proteinExistence type="predicted"/>
<organism evidence="3">
    <name type="scientific">marine metagenome</name>
    <dbReference type="NCBI Taxonomy" id="408172"/>
    <lineage>
        <taxon>unclassified sequences</taxon>
        <taxon>metagenomes</taxon>
        <taxon>ecological metagenomes</taxon>
    </lineage>
</organism>
<dbReference type="SUPFAM" id="SSF51735">
    <property type="entry name" value="NAD(P)-binding Rossmann-fold domains"/>
    <property type="match status" value="1"/>
</dbReference>
<dbReference type="PANTHER" id="PTHR43245:SF55">
    <property type="entry name" value="NAD(P)-BINDING DOMAIN-CONTAINING PROTEIN"/>
    <property type="match status" value="1"/>
</dbReference>
<dbReference type="InterPro" id="IPR029303">
    <property type="entry name" value="CapF_C"/>
</dbReference>
<dbReference type="Pfam" id="PF14667">
    <property type="entry name" value="Polysacc_synt_C"/>
    <property type="match status" value="1"/>
</dbReference>
<protein>
    <submittedName>
        <fullName evidence="3">Uncharacterized protein</fullName>
    </submittedName>
</protein>
<dbReference type="InterPro" id="IPR050177">
    <property type="entry name" value="Lipid_A_modif_metabolic_enz"/>
</dbReference>
<evidence type="ECO:0000313" key="3">
    <source>
        <dbReference type="EMBL" id="SVC02401.1"/>
    </source>
</evidence>
<feature type="domain" description="NAD-dependent epimerase/dehydratase" evidence="1">
    <location>
        <begin position="6"/>
        <end position="194"/>
    </location>
</feature>
<dbReference type="AlphaFoldDB" id="A0A382IUW0"/>
<feature type="non-terminal residue" evidence="3">
    <location>
        <position position="304"/>
    </location>
</feature>
<evidence type="ECO:0000259" key="2">
    <source>
        <dbReference type="Pfam" id="PF14667"/>
    </source>
</evidence>
<dbReference type="Gene3D" id="2.60.120.10">
    <property type="entry name" value="Jelly Rolls"/>
    <property type="match status" value="1"/>
</dbReference>
<dbReference type="EMBL" id="UINC01069204">
    <property type="protein sequence ID" value="SVC02401.1"/>
    <property type="molecule type" value="Genomic_DNA"/>
</dbReference>
<dbReference type="SUPFAM" id="SSF51182">
    <property type="entry name" value="RmlC-like cupins"/>
    <property type="match status" value="1"/>
</dbReference>
<dbReference type="Gene3D" id="3.40.50.720">
    <property type="entry name" value="NAD(P)-binding Rossmann-like Domain"/>
    <property type="match status" value="1"/>
</dbReference>
<accession>A0A382IUW0</accession>
<dbReference type="Pfam" id="PF01370">
    <property type="entry name" value="Epimerase"/>
    <property type="match status" value="1"/>
</dbReference>
<dbReference type="InterPro" id="IPR011051">
    <property type="entry name" value="RmlC_Cupin_sf"/>
</dbReference>
<dbReference type="PANTHER" id="PTHR43245">
    <property type="entry name" value="BIFUNCTIONAL POLYMYXIN RESISTANCE PROTEIN ARNA"/>
    <property type="match status" value="1"/>
</dbReference>
<evidence type="ECO:0000259" key="1">
    <source>
        <dbReference type="Pfam" id="PF01370"/>
    </source>
</evidence>
<dbReference type="InterPro" id="IPR014710">
    <property type="entry name" value="RmlC-like_jellyroll"/>
</dbReference>
<sequence length="304" mass="34523">MINIGITGSNGLIGYHLRVFLENKEDVKVFLADRETFSSSESLEAFAKDLNVLVHLADKNVGADKDLREINMDISRALTDACEKSGNNMHLIFASSTHTVINPKAAYSISKVECSEYLQNWCNNHGFDFSNLIIPHVFGEFGKPFYNSVVSSFCYQLAHNETTKIIEDKELELLHAHDVAEGIFEIIQNKRYGQQKLSGSPMSVVNLRQKLIDLSELYLNNIVPALESKLDYQLFNTYRSYLPKDYYPREYELNIDDRGILFESIKAEQSGLTFASTTKPGVTRGNHYHIDKFERFIVLDGNAT</sequence>
<dbReference type="InterPro" id="IPR001509">
    <property type="entry name" value="Epimerase_deHydtase"/>
</dbReference>
<feature type="domain" description="Capsular polysaccharide assembling protein CapF C-terminal" evidence="2">
    <location>
        <begin position="255"/>
        <end position="303"/>
    </location>
</feature>
<name>A0A382IUW0_9ZZZZ</name>
<dbReference type="InterPro" id="IPR036291">
    <property type="entry name" value="NAD(P)-bd_dom_sf"/>
</dbReference>